<evidence type="ECO:0000256" key="4">
    <source>
        <dbReference type="ARBA" id="ARBA00022692"/>
    </source>
</evidence>
<dbReference type="InterPro" id="IPR008518">
    <property type="entry name" value="Mff/Tango-11"/>
</dbReference>
<evidence type="ECO:0000313" key="14">
    <source>
        <dbReference type="Proteomes" id="UP000829291"/>
    </source>
</evidence>
<evidence type="ECO:0000256" key="7">
    <source>
        <dbReference type="ARBA" id="ARBA00023054"/>
    </source>
</evidence>
<feature type="region of interest" description="Disordered" evidence="11">
    <location>
        <begin position="131"/>
        <end position="155"/>
    </location>
</feature>
<dbReference type="InParanoid" id="A0A6J0CDS5"/>
<evidence type="ECO:0000313" key="16">
    <source>
        <dbReference type="RefSeq" id="XP_046587485.1"/>
    </source>
</evidence>
<dbReference type="Proteomes" id="UP000829291">
    <property type="component" value="Chromosome 2"/>
</dbReference>
<feature type="transmembrane region" description="Helical" evidence="12">
    <location>
        <begin position="216"/>
        <end position="233"/>
    </location>
</feature>
<dbReference type="GO" id="GO:0005741">
    <property type="term" value="C:mitochondrial outer membrane"/>
    <property type="evidence" value="ECO:0007669"/>
    <property type="project" value="UniProtKB-SubCell"/>
</dbReference>
<keyword evidence="9 12" id="KW-0472">Membrane</keyword>
<dbReference type="PANTHER" id="PTHR16501">
    <property type="entry name" value="TRANSPORT AND GOLGI ORGANIZATION PROTEIN 11"/>
    <property type="match status" value="1"/>
</dbReference>
<evidence type="ECO:0000313" key="15">
    <source>
        <dbReference type="RefSeq" id="XP_015524757.1"/>
    </source>
</evidence>
<evidence type="ECO:0000256" key="5">
    <source>
        <dbReference type="ARBA" id="ARBA00022787"/>
    </source>
</evidence>
<dbReference type="RefSeq" id="XP_015524757.1">
    <property type="nucleotide sequence ID" value="XM_015669271.1"/>
</dbReference>
<dbReference type="Pfam" id="PF05644">
    <property type="entry name" value="Miff"/>
    <property type="match status" value="1"/>
</dbReference>
<organism evidence="14 15">
    <name type="scientific">Neodiprion lecontei</name>
    <name type="common">Redheaded pine sawfly</name>
    <dbReference type="NCBI Taxonomy" id="441921"/>
    <lineage>
        <taxon>Eukaryota</taxon>
        <taxon>Metazoa</taxon>
        <taxon>Ecdysozoa</taxon>
        <taxon>Arthropoda</taxon>
        <taxon>Hexapoda</taxon>
        <taxon>Insecta</taxon>
        <taxon>Pterygota</taxon>
        <taxon>Neoptera</taxon>
        <taxon>Endopterygota</taxon>
        <taxon>Hymenoptera</taxon>
        <taxon>Tenthredinoidea</taxon>
        <taxon>Diprionidae</taxon>
        <taxon>Diprioninae</taxon>
        <taxon>Neodiprion</taxon>
    </lineage>
</organism>
<evidence type="ECO:0000256" key="10">
    <source>
        <dbReference type="ARBA" id="ARBA00023140"/>
    </source>
</evidence>
<dbReference type="RefSeq" id="XP_046587485.1">
    <property type="nucleotide sequence ID" value="XM_046731529.1"/>
</dbReference>
<evidence type="ECO:0000256" key="1">
    <source>
        <dbReference type="ARBA" id="ARBA00004200"/>
    </source>
</evidence>
<evidence type="ECO:0000256" key="11">
    <source>
        <dbReference type="SAM" id="MobiDB-lite"/>
    </source>
</evidence>
<comment type="subcellular location">
    <subcellularLocation>
        <location evidence="1">Mitochondrion outer membrane</location>
        <topology evidence="1">Single-pass type IV membrane protein</topology>
    </subcellularLocation>
    <subcellularLocation>
        <location evidence="2">Peroxisome</location>
    </subcellularLocation>
</comment>
<reference evidence="15" key="1">
    <citation type="submission" date="2025-04" db="UniProtKB">
        <authorList>
            <consortium name="RefSeq"/>
        </authorList>
    </citation>
    <scope>IDENTIFICATION</scope>
    <source>
        <tissue evidence="16">Thorax and Abdomen</tissue>
        <tissue evidence="15">Whole body</tissue>
    </source>
</reference>
<gene>
    <name evidence="15 16" type="primary">LOC107227947</name>
</gene>
<keyword evidence="8" id="KW-0496">Mitochondrion</keyword>
<dbReference type="CTD" id="246596"/>
<evidence type="ECO:0000256" key="9">
    <source>
        <dbReference type="ARBA" id="ARBA00023136"/>
    </source>
</evidence>
<dbReference type="OrthoDB" id="5986838at2759"/>
<dbReference type="AlphaFoldDB" id="A0A6J0CDS5"/>
<evidence type="ECO:0000256" key="2">
    <source>
        <dbReference type="ARBA" id="ARBA00004275"/>
    </source>
</evidence>
<dbReference type="FunCoup" id="A0A6J0CDS5">
    <property type="interactions" value="1714"/>
</dbReference>
<dbReference type="PANTHER" id="PTHR16501:SF6">
    <property type="entry name" value="TRANSPORT AND GOLGI ORGANIZATION PROTEIN 11"/>
    <property type="match status" value="1"/>
</dbReference>
<comment type="similarity">
    <text evidence="3">Belongs to the Tango11 family.</text>
</comment>
<keyword evidence="14" id="KW-1185">Reference proteome</keyword>
<evidence type="ECO:0000256" key="6">
    <source>
        <dbReference type="ARBA" id="ARBA00022989"/>
    </source>
</evidence>
<keyword evidence="4 12" id="KW-0812">Transmembrane</keyword>
<sequence length="236" mass="27346">MSKAHSPTRFNGEADSFYDSNFTLDINKRMRVPKSIRVSGDYTDENVPGMNGSSWNQMLANEKFEMHVPDRILVAAFTDQIMRQDQHVGTKAPPREIILENSVMPPEPGMIRVQTPPRILTLDDHFFPAVDEEDPNEFTNENTETPSTVSRSRGRYNNDNQIVRQVREQTPSYNSLDVSLPPSEEIQHLRRQVGKLTRRILAVEVESQQRQQRDKILYAVALSYFFLKTFFWLSRN</sequence>
<evidence type="ECO:0000259" key="13">
    <source>
        <dbReference type="Pfam" id="PF05644"/>
    </source>
</evidence>
<dbReference type="KEGG" id="nlo:107227947"/>
<keyword evidence="10" id="KW-0576">Peroxisome</keyword>
<keyword evidence="6 12" id="KW-1133">Transmembrane helix</keyword>
<feature type="compositionally biased region" description="Polar residues" evidence="11">
    <location>
        <begin position="137"/>
        <end position="155"/>
    </location>
</feature>
<dbReference type="InterPro" id="IPR039433">
    <property type="entry name" value="Mff-like_dom"/>
</dbReference>
<keyword evidence="5" id="KW-1000">Mitochondrion outer membrane</keyword>
<evidence type="ECO:0000256" key="3">
    <source>
        <dbReference type="ARBA" id="ARBA00009806"/>
    </source>
</evidence>
<dbReference type="GeneID" id="107227947"/>
<proteinExistence type="inferred from homology"/>
<feature type="domain" description="Mff-like" evidence="13">
    <location>
        <begin position="15"/>
        <end position="166"/>
    </location>
</feature>
<dbReference type="GO" id="GO:0005777">
    <property type="term" value="C:peroxisome"/>
    <property type="evidence" value="ECO:0007669"/>
    <property type="project" value="UniProtKB-SubCell"/>
</dbReference>
<accession>A0A6J0CDS5</accession>
<evidence type="ECO:0000256" key="8">
    <source>
        <dbReference type="ARBA" id="ARBA00023128"/>
    </source>
</evidence>
<evidence type="ECO:0000256" key="12">
    <source>
        <dbReference type="SAM" id="Phobius"/>
    </source>
</evidence>
<keyword evidence="7" id="KW-0175">Coiled coil</keyword>
<name>A0A6J0CDS5_NEOLC</name>
<protein>
    <submittedName>
        <fullName evidence="15 16">Transport and Golgi organization protein 11 isoform X1</fullName>
    </submittedName>
</protein>